<comment type="caution">
    <text evidence="2">The sequence shown here is derived from an EMBL/GenBank/DDBJ whole genome shotgun (WGS) entry which is preliminary data.</text>
</comment>
<feature type="region of interest" description="Disordered" evidence="1">
    <location>
        <begin position="67"/>
        <end position="91"/>
    </location>
</feature>
<proteinExistence type="predicted"/>
<name>A0AA87ZVJ9_FICCA</name>
<organism evidence="2 3">
    <name type="scientific">Ficus carica</name>
    <name type="common">Common fig</name>
    <dbReference type="NCBI Taxonomy" id="3494"/>
    <lineage>
        <taxon>Eukaryota</taxon>
        <taxon>Viridiplantae</taxon>
        <taxon>Streptophyta</taxon>
        <taxon>Embryophyta</taxon>
        <taxon>Tracheophyta</taxon>
        <taxon>Spermatophyta</taxon>
        <taxon>Magnoliopsida</taxon>
        <taxon>eudicotyledons</taxon>
        <taxon>Gunneridae</taxon>
        <taxon>Pentapetalae</taxon>
        <taxon>rosids</taxon>
        <taxon>fabids</taxon>
        <taxon>Rosales</taxon>
        <taxon>Moraceae</taxon>
        <taxon>Ficeae</taxon>
        <taxon>Ficus</taxon>
    </lineage>
</organism>
<dbReference type="AlphaFoldDB" id="A0AA87ZVJ9"/>
<gene>
    <name evidence="2" type="ORF">TIFTF001_010478</name>
</gene>
<keyword evidence="3" id="KW-1185">Reference proteome</keyword>
<feature type="compositionally biased region" description="Acidic residues" evidence="1">
    <location>
        <begin position="67"/>
        <end position="76"/>
    </location>
</feature>
<dbReference type="Proteomes" id="UP001187192">
    <property type="component" value="Unassembled WGS sequence"/>
</dbReference>
<protein>
    <submittedName>
        <fullName evidence="2">Uncharacterized protein</fullName>
    </submittedName>
</protein>
<reference evidence="2" key="1">
    <citation type="submission" date="2023-07" db="EMBL/GenBank/DDBJ databases">
        <title>draft genome sequence of fig (Ficus carica).</title>
        <authorList>
            <person name="Takahashi T."/>
            <person name="Nishimura K."/>
        </authorList>
    </citation>
    <scope>NUCLEOTIDE SEQUENCE</scope>
</reference>
<evidence type="ECO:0000256" key="1">
    <source>
        <dbReference type="SAM" id="MobiDB-lite"/>
    </source>
</evidence>
<sequence length="91" mass="10604">MLPSQSHRFEFTASEVDDLIDESYFDAHLHDDDDDEIVSRVSDHVMDRDMFAEKDNGYRDDDDFYGLADDDEESEESILGIEDSVESRYLD</sequence>
<dbReference type="EMBL" id="BTGU01000012">
    <property type="protein sequence ID" value="GMN41252.1"/>
    <property type="molecule type" value="Genomic_DNA"/>
</dbReference>
<accession>A0AA87ZVJ9</accession>
<evidence type="ECO:0000313" key="3">
    <source>
        <dbReference type="Proteomes" id="UP001187192"/>
    </source>
</evidence>
<dbReference type="Gramene" id="FCD_00015107-RA">
    <property type="protein sequence ID" value="FCD_00015107-RA:cds"/>
    <property type="gene ID" value="FCD_00015107"/>
</dbReference>
<evidence type="ECO:0000313" key="2">
    <source>
        <dbReference type="EMBL" id="GMN41252.1"/>
    </source>
</evidence>